<evidence type="ECO:0000256" key="1">
    <source>
        <dbReference type="SAM" id="MobiDB-lite"/>
    </source>
</evidence>
<dbReference type="InterPro" id="IPR016024">
    <property type="entry name" value="ARM-type_fold"/>
</dbReference>
<name>A0A5J4U757_9EUKA</name>
<sequence>AFTNIFTNRAVVSKVPFLFDEELVQLLMSIITEKPQGVQLRYIYSLTLLSRKPQNHPAFIKYKAVDMILYLIKHYQQAGVATLAVAEAIAFLSVNDTIRPQFIEGKAFDFMMYVLRNFSQNDQYIARYNTMFFYTLLQHEEEAEQALGAKLIEMVQPLIRLISPKQQPAEDVLRLGVATLQKMAVRHMRINDPILPAYVPVGNRSIPQNQKLNQDKRIQQQLKSGTSTPTGSAGKSKFPIIQQAAIGLTPLSEQQNKQQALQLQLKGALQKHTPDGTPRQEISVGVDGKQYANNNYIVDIGASQLIDMDKLFDDDEGQFNTDEKPLSLQYLDQMMEGKVIPVLLDIIRDNMDMYIDVTSNSVSCLWQLASHTKFQSKDWLLNDPVQILFFVNPLFVPYKEDLDSSSEQQRDNLFKLHNGIALDTMRVIQYLCQMRPMDTIPLLGEMEATIMLSNIVMRLPDWHRYDDDLIPMALELLHSMTKRGFLSRDVDRSSLAKTLIHIEEQYTKKQDGTGSLKTGKIDDTERSIVLTSCSGLLYFLSENDDQFLNMIVPKETAKNIMSGIKIQVAAKDLEEALMYEGKTFILNGVQKRQAKSQSSMMLVQSLQPAINTRAGGTISGTMQGIDIDDDQEMKKPKAITLDLLFYGVNMMKKLISETEDVWIAMAKWGGVVFLQKVLNRLMNTSAIYYQQKFNLK</sequence>
<dbReference type="InterPro" id="IPR011989">
    <property type="entry name" value="ARM-like"/>
</dbReference>
<comment type="caution">
    <text evidence="2">The sequence shown here is derived from an EMBL/GenBank/DDBJ whole genome shotgun (WGS) entry which is preliminary data.</text>
</comment>
<gene>
    <name evidence="2" type="ORF">EZS28_038671</name>
</gene>
<evidence type="ECO:0000313" key="2">
    <source>
        <dbReference type="EMBL" id="KAA6365802.1"/>
    </source>
</evidence>
<protein>
    <submittedName>
        <fullName evidence="2">Uncharacterized protein</fullName>
    </submittedName>
</protein>
<evidence type="ECO:0000313" key="3">
    <source>
        <dbReference type="Proteomes" id="UP000324800"/>
    </source>
</evidence>
<dbReference type="Gene3D" id="1.25.10.10">
    <property type="entry name" value="Leucine-rich Repeat Variant"/>
    <property type="match status" value="1"/>
</dbReference>
<organism evidence="2 3">
    <name type="scientific">Streblomastix strix</name>
    <dbReference type="NCBI Taxonomy" id="222440"/>
    <lineage>
        <taxon>Eukaryota</taxon>
        <taxon>Metamonada</taxon>
        <taxon>Preaxostyla</taxon>
        <taxon>Oxymonadida</taxon>
        <taxon>Streblomastigidae</taxon>
        <taxon>Streblomastix</taxon>
    </lineage>
</organism>
<reference evidence="2 3" key="1">
    <citation type="submission" date="2019-03" db="EMBL/GenBank/DDBJ databases">
        <title>Single cell metagenomics reveals metabolic interactions within the superorganism composed of flagellate Streblomastix strix and complex community of Bacteroidetes bacteria on its surface.</title>
        <authorList>
            <person name="Treitli S.C."/>
            <person name="Kolisko M."/>
            <person name="Husnik F."/>
            <person name="Keeling P."/>
            <person name="Hampl V."/>
        </authorList>
    </citation>
    <scope>NUCLEOTIDE SEQUENCE [LARGE SCALE GENOMIC DNA]</scope>
    <source>
        <strain evidence="2">ST1C</strain>
    </source>
</reference>
<dbReference type="Proteomes" id="UP000324800">
    <property type="component" value="Unassembled WGS sequence"/>
</dbReference>
<dbReference type="AlphaFoldDB" id="A0A5J4U757"/>
<feature type="non-terminal residue" evidence="2">
    <location>
        <position position="696"/>
    </location>
</feature>
<feature type="compositionally biased region" description="Polar residues" evidence="1">
    <location>
        <begin position="219"/>
        <end position="233"/>
    </location>
</feature>
<accession>A0A5J4U757</accession>
<proteinExistence type="predicted"/>
<feature type="non-terminal residue" evidence="2">
    <location>
        <position position="1"/>
    </location>
</feature>
<feature type="region of interest" description="Disordered" evidence="1">
    <location>
        <begin position="206"/>
        <end position="235"/>
    </location>
</feature>
<dbReference type="EMBL" id="SNRW01020067">
    <property type="protein sequence ID" value="KAA6365802.1"/>
    <property type="molecule type" value="Genomic_DNA"/>
</dbReference>
<dbReference type="SUPFAM" id="SSF48371">
    <property type="entry name" value="ARM repeat"/>
    <property type="match status" value="1"/>
</dbReference>